<proteinExistence type="predicted"/>
<reference evidence="8" key="1">
    <citation type="submission" date="2021-07" db="EMBL/GenBank/DDBJ databases">
        <authorList>
            <person name="Catto M.A."/>
            <person name="Jacobson A."/>
            <person name="Kennedy G."/>
            <person name="Labadie P."/>
            <person name="Hunt B.G."/>
            <person name="Srinivasan R."/>
        </authorList>
    </citation>
    <scope>NUCLEOTIDE SEQUENCE</scope>
    <source>
        <strain evidence="8">PL_HMW_Pooled</strain>
        <tissue evidence="8">Head</tissue>
    </source>
</reference>
<organism evidence="8 9">
    <name type="scientific">Frankliniella fusca</name>
    <dbReference type="NCBI Taxonomy" id="407009"/>
    <lineage>
        <taxon>Eukaryota</taxon>
        <taxon>Metazoa</taxon>
        <taxon>Ecdysozoa</taxon>
        <taxon>Arthropoda</taxon>
        <taxon>Hexapoda</taxon>
        <taxon>Insecta</taxon>
        <taxon>Pterygota</taxon>
        <taxon>Neoptera</taxon>
        <taxon>Paraneoptera</taxon>
        <taxon>Thysanoptera</taxon>
        <taxon>Terebrantia</taxon>
        <taxon>Thripoidea</taxon>
        <taxon>Thripidae</taxon>
        <taxon>Frankliniella</taxon>
    </lineage>
</organism>
<evidence type="ECO:0000256" key="4">
    <source>
        <dbReference type="ARBA" id="ARBA00023163"/>
    </source>
</evidence>
<dbReference type="Proteomes" id="UP001219518">
    <property type="component" value="Unassembled WGS sequence"/>
</dbReference>
<dbReference type="GO" id="GO:0008483">
    <property type="term" value="F:transaminase activity"/>
    <property type="evidence" value="ECO:0007669"/>
    <property type="project" value="UniProtKB-KW"/>
</dbReference>
<protein>
    <recommendedName>
        <fullName evidence="2">Regulatory protein zeste</fullName>
    </recommendedName>
</protein>
<evidence type="ECO:0000256" key="2">
    <source>
        <dbReference type="ARBA" id="ARBA00016807"/>
    </source>
</evidence>
<feature type="compositionally biased region" description="Polar residues" evidence="6">
    <location>
        <begin position="1"/>
        <end position="19"/>
    </location>
</feature>
<comment type="caution">
    <text evidence="8">The sequence shown here is derived from an EMBL/GenBank/DDBJ whole genome shotgun (WGS) entry which is preliminary data.</text>
</comment>
<feature type="region of interest" description="Disordered" evidence="6">
    <location>
        <begin position="1"/>
        <end position="36"/>
    </location>
</feature>
<evidence type="ECO:0000256" key="3">
    <source>
        <dbReference type="ARBA" id="ARBA00023015"/>
    </source>
</evidence>
<evidence type="ECO:0000313" key="8">
    <source>
        <dbReference type="EMBL" id="KAK3918886.1"/>
    </source>
</evidence>
<evidence type="ECO:0000256" key="1">
    <source>
        <dbReference type="ARBA" id="ARBA00011764"/>
    </source>
</evidence>
<keyword evidence="8" id="KW-0032">Aminotransferase</keyword>
<accession>A0AAE1HDX6</accession>
<evidence type="ECO:0000259" key="7">
    <source>
        <dbReference type="Pfam" id="PF13873"/>
    </source>
</evidence>
<keyword evidence="4" id="KW-0804">Transcription</keyword>
<name>A0AAE1HDX6_9NEOP</name>
<evidence type="ECO:0000256" key="5">
    <source>
        <dbReference type="ARBA" id="ARBA00025466"/>
    </source>
</evidence>
<comment type="function">
    <text evidence="5">Involved in transvection phenomena (= synapsis-dependent gene expression), where the synaptic pairing of chromosomes carrying genes with which zeste interacts influences the expression of these genes. Zeste binds to DNA and stimulates transcription from a nearby promoter.</text>
</comment>
<sequence length="165" mass="18267">MVVRSQKCSELSRSPPHSTSDSHHATMVNPKEAEPTEQQWLALLDSVSRWKVMLGDFSGQGAGAAGRHDELWSQVSHRLNHMGGGLKSAEKWKEAFCNLKGRAKRQFCERARHIRATGGGPARPEDLNPSALGMSRIYCRAMEFVPKDQLFGHAGVADPLQVYQS</sequence>
<dbReference type="InterPro" id="IPR028002">
    <property type="entry name" value="Myb_DNA-bind_5"/>
</dbReference>
<dbReference type="AlphaFoldDB" id="A0AAE1HDX6"/>
<evidence type="ECO:0000256" key="6">
    <source>
        <dbReference type="SAM" id="MobiDB-lite"/>
    </source>
</evidence>
<keyword evidence="3" id="KW-0805">Transcription regulation</keyword>
<dbReference type="EMBL" id="JAHWGI010000968">
    <property type="protein sequence ID" value="KAK3918886.1"/>
    <property type="molecule type" value="Genomic_DNA"/>
</dbReference>
<comment type="subunit">
    <text evidence="1">Self-associates forming complexes of several hundred monomers.</text>
</comment>
<evidence type="ECO:0000313" key="9">
    <source>
        <dbReference type="Proteomes" id="UP001219518"/>
    </source>
</evidence>
<gene>
    <name evidence="8" type="ORF">KUF71_001010</name>
</gene>
<keyword evidence="9" id="KW-1185">Reference proteome</keyword>
<feature type="domain" description="Myb/SANT-like DNA-binding" evidence="7">
    <location>
        <begin position="67"/>
        <end position="108"/>
    </location>
</feature>
<keyword evidence="8" id="KW-0808">Transferase</keyword>
<reference evidence="8" key="2">
    <citation type="journal article" date="2023" name="BMC Genomics">
        <title>Pest status, molecular evolution, and epigenetic factors derived from the genome assembly of Frankliniella fusca, a thysanopteran phytovirus vector.</title>
        <authorList>
            <person name="Catto M.A."/>
            <person name="Labadie P.E."/>
            <person name="Jacobson A.L."/>
            <person name="Kennedy G.G."/>
            <person name="Srinivasan R."/>
            <person name="Hunt B.G."/>
        </authorList>
    </citation>
    <scope>NUCLEOTIDE SEQUENCE</scope>
    <source>
        <strain evidence="8">PL_HMW_Pooled</strain>
    </source>
</reference>
<dbReference type="Pfam" id="PF13873">
    <property type="entry name" value="Myb_DNA-bind_5"/>
    <property type="match status" value="1"/>
</dbReference>